<keyword evidence="3" id="KW-1185">Reference proteome</keyword>
<organism evidence="2 3">
    <name type="scientific">Aquirufa esocilacus</name>
    <dbReference type="NCBI Taxonomy" id="3096513"/>
    <lineage>
        <taxon>Bacteria</taxon>
        <taxon>Pseudomonadati</taxon>
        <taxon>Bacteroidota</taxon>
        <taxon>Cytophagia</taxon>
        <taxon>Cytophagales</taxon>
        <taxon>Flectobacillaceae</taxon>
        <taxon>Aquirufa</taxon>
    </lineage>
</organism>
<feature type="signal peptide" evidence="1">
    <location>
        <begin position="1"/>
        <end position="19"/>
    </location>
</feature>
<reference evidence="2 3" key="1">
    <citation type="submission" date="2024-03" db="EMBL/GenBank/DDBJ databases">
        <title>Aquirufa genome sequencing.</title>
        <authorList>
            <person name="Pitt A."/>
            <person name="Hahn M.W."/>
        </authorList>
    </citation>
    <scope>NUCLEOTIDE SEQUENCE [LARGE SCALE GENOMIC DNA]</scope>
    <source>
        <strain evidence="2 3">HETE-83D</strain>
    </source>
</reference>
<dbReference type="RefSeq" id="WP_377979564.1">
    <property type="nucleotide sequence ID" value="NZ_JBBKXX010000001.1"/>
</dbReference>
<comment type="caution">
    <text evidence="2">The sequence shown here is derived from an EMBL/GenBank/DDBJ whole genome shotgun (WGS) entry which is preliminary data.</text>
</comment>
<accession>A0ABW6DK49</accession>
<feature type="chain" id="PRO_5046441165" description="Phosphodiester glycosidase domain-containing protein" evidence="1">
    <location>
        <begin position="20"/>
        <end position="290"/>
    </location>
</feature>
<dbReference type="Proteomes" id="UP001598019">
    <property type="component" value="Unassembled WGS sequence"/>
</dbReference>
<evidence type="ECO:0000313" key="2">
    <source>
        <dbReference type="EMBL" id="MFD3407097.1"/>
    </source>
</evidence>
<evidence type="ECO:0008006" key="4">
    <source>
        <dbReference type="Google" id="ProtNLM"/>
    </source>
</evidence>
<gene>
    <name evidence="2" type="ORF">SKC37_00385</name>
</gene>
<dbReference type="EMBL" id="JBBKXX010000001">
    <property type="protein sequence ID" value="MFD3407097.1"/>
    <property type="molecule type" value="Genomic_DNA"/>
</dbReference>
<keyword evidence="1" id="KW-0732">Signal</keyword>
<protein>
    <recommendedName>
        <fullName evidence="4">Phosphodiester glycosidase domain-containing protein</fullName>
    </recommendedName>
</protein>
<evidence type="ECO:0000256" key="1">
    <source>
        <dbReference type="SAM" id="SignalP"/>
    </source>
</evidence>
<name>A0ABW6DK49_9BACT</name>
<proteinExistence type="predicted"/>
<evidence type="ECO:0000313" key="3">
    <source>
        <dbReference type="Proteomes" id="UP001598019"/>
    </source>
</evidence>
<sequence>MKYITLLSFYLLAISQVYCQYPSKQAEFSTVNIGGENYSVIKLSNFNKKLKVKYFAARDQNNNSVHKRFVGWLANKNVISYSSGTYMDNNDINLAKPVGLCIDQGRVVNYGLLLDKFDGLVIAYPSGRLSVHSLKSKSMQIDKGDGKILNFNLSNTLQRTQFISWAQEQEVTVFQTHLFCYKNQISSNINNSKKAGRRFLAAGKDDSGEYKQYIVNLSSDNTLQEAASKAINYLKSYEELSEIDFLINLDTGMQDVFGSYTSKGDKVTKKGFQGRLDISNSLNLIVYYVD</sequence>